<reference evidence="9 10" key="1">
    <citation type="submission" date="2015-02" db="EMBL/GenBank/DDBJ databases">
        <title>Draft genome sequences of ten Microbacterium spp. with emphasis on heavy metal contaminated environments.</title>
        <authorList>
            <person name="Corretto E."/>
        </authorList>
    </citation>
    <scope>NUCLEOTIDE SEQUENCE [LARGE SCALE GENOMIC DNA]</scope>
    <source>
        <strain evidence="9 10">ARN176</strain>
    </source>
</reference>
<dbReference type="SUPFAM" id="SSF103481">
    <property type="entry name" value="Multidrug resistance efflux transporter EmrE"/>
    <property type="match status" value="1"/>
</dbReference>
<keyword evidence="3" id="KW-1003">Cell membrane</keyword>
<dbReference type="GO" id="GO:0005886">
    <property type="term" value="C:plasma membrane"/>
    <property type="evidence" value="ECO:0007669"/>
    <property type="project" value="UniProtKB-SubCell"/>
</dbReference>
<keyword evidence="5 8" id="KW-1133">Transmembrane helix</keyword>
<dbReference type="GO" id="GO:0022857">
    <property type="term" value="F:transmembrane transporter activity"/>
    <property type="evidence" value="ECO:0007669"/>
    <property type="project" value="InterPro"/>
</dbReference>
<evidence type="ECO:0000256" key="3">
    <source>
        <dbReference type="ARBA" id="ARBA00022475"/>
    </source>
</evidence>
<dbReference type="AlphaFoldDB" id="A0A0F0LN50"/>
<sequence length="106" mass="11069">MTWLLLLGAIVSEVTATLSLRASEGFRRRRHIPAIVLGYLASYVLLGTVLALGMPVGIAYAVWAALGVAATAVLGRVLFRDRISVMTAIGLAVIVGGVILVEAGTH</sequence>
<protein>
    <submittedName>
        <fullName evidence="9">Multidrug transporter EmrE</fullName>
    </submittedName>
</protein>
<dbReference type="RefSeq" id="WP_045270845.1">
    <property type="nucleotide sequence ID" value="NZ_JYIX01000026.1"/>
</dbReference>
<keyword evidence="10" id="KW-1185">Reference proteome</keyword>
<evidence type="ECO:0000256" key="2">
    <source>
        <dbReference type="ARBA" id="ARBA00022448"/>
    </source>
</evidence>
<dbReference type="Pfam" id="PF00893">
    <property type="entry name" value="Multi_Drug_Res"/>
    <property type="match status" value="1"/>
</dbReference>
<dbReference type="InterPro" id="IPR000390">
    <property type="entry name" value="Small_drug/metabolite_transptr"/>
</dbReference>
<comment type="subcellular location">
    <subcellularLocation>
        <location evidence="1 7">Cell membrane</location>
        <topology evidence="1 7">Multi-pass membrane protein</topology>
    </subcellularLocation>
</comment>
<comment type="similarity">
    <text evidence="7">Belongs to the drug/metabolite transporter (DMT) superfamily. Small multidrug resistance (SMR) (TC 2.A.7.1) family.</text>
</comment>
<dbReference type="EMBL" id="JYIX01000026">
    <property type="protein sequence ID" value="KJL34657.1"/>
    <property type="molecule type" value="Genomic_DNA"/>
</dbReference>
<dbReference type="Gene3D" id="1.10.3730.20">
    <property type="match status" value="1"/>
</dbReference>
<evidence type="ECO:0000256" key="7">
    <source>
        <dbReference type="RuleBase" id="RU003942"/>
    </source>
</evidence>
<evidence type="ECO:0000313" key="10">
    <source>
        <dbReference type="Proteomes" id="UP000033740"/>
    </source>
</evidence>
<proteinExistence type="inferred from homology"/>
<evidence type="ECO:0000256" key="5">
    <source>
        <dbReference type="ARBA" id="ARBA00022989"/>
    </source>
</evidence>
<evidence type="ECO:0000256" key="4">
    <source>
        <dbReference type="ARBA" id="ARBA00022692"/>
    </source>
</evidence>
<feature type="transmembrane region" description="Helical" evidence="8">
    <location>
        <begin position="32"/>
        <end position="53"/>
    </location>
</feature>
<keyword evidence="4 7" id="KW-0812">Transmembrane</keyword>
<dbReference type="PATRIC" id="fig|582680.6.peg.730"/>
<dbReference type="InterPro" id="IPR037185">
    <property type="entry name" value="EmrE-like"/>
</dbReference>
<evidence type="ECO:0000313" key="9">
    <source>
        <dbReference type="EMBL" id="KJL34657.1"/>
    </source>
</evidence>
<name>A0A0F0LN50_9MICO</name>
<gene>
    <name evidence="9" type="primary">emrE</name>
    <name evidence="9" type="ORF">RS86_00709</name>
</gene>
<dbReference type="PANTHER" id="PTHR30561:SF1">
    <property type="entry name" value="MULTIDRUG TRANSPORTER EMRE"/>
    <property type="match status" value="1"/>
</dbReference>
<dbReference type="InterPro" id="IPR045324">
    <property type="entry name" value="Small_multidrug_res"/>
</dbReference>
<feature type="transmembrane region" description="Helical" evidence="8">
    <location>
        <begin position="60"/>
        <end position="79"/>
    </location>
</feature>
<accession>A0A0F0LN50</accession>
<feature type="transmembrane region" description="Helical" evidence="8">
    <location>
        <begin position="85"/>
        <end position="103"/>
    </location>
</feature>
<dbReference type="Proteomes" id="UP000033740">
    <property type="component" value="Unassembled WGS sequence"/>
</dbReference>
<keyword evidence="2" id="KW-0813">Transport</keyword>
<dbReference type="PANTHER" id="PTHR30561">
    <property type="entry name" value="SMR FAMILY PROTON-DEPENDENT DRUG EFFLUX TRANSPORTER SUGE"/>
    <property type="match status" value="1"/>
</dbReference>
<dbReference type="STRING" id="582680.RS86_00709"/>
<evidence type="ECO:0000256" key="6">
    <source>
        <dbReference type="ARBA" id="ARBA00023136"/>
    </source>
</evidence>
<organism evidence="9 10">
    <name type="scientific">Microbacterium azadirachtae</name>
    <dbReference type="NCBI Taxonomy" id="582680"/>
    <lineage>
        <taxon>Bacteria</taxon>
        <taxon>Bacillati</taxon>
        <taxon>Actinomycetota</taxon>
        <taxon>Actinomycetes</taxon>
        <taxon>Micrococcales</taxon>
        <taxon>Microbacteriaceae</taxon>
        <taxon>Microbacterium</taxon>
    </lineage>
</organism>
<keyword evidence="6 8" id="KW-0472">Membrane</keyword>
<evidence type="ECO:0000256" key="8">
    <source>
        <dbReference type="SAM" id="Phobius"/>
    </source>
</evidence>
<evidence type="ECO:0000256" key="1">
    <source>
        <dbReference type="ARBA" id="ARBA00004651"/>
    </source>
</evidence>
<comment type="caution">
    <text evidence="9">The sequence shown here is derived from an EMBL/GenBank/DDBJ whole genome shotgun (WGS) entry which is preliminary data.</text>
</comment>